<evidence type="ECO:0000259" key="2">
    <source>
        <dbReference type="PROSITE" id="PS50110"/>
    </source>
</evidence>
<evidence type="ECO:0000256" key="1">
    <source>
        <dbReference type="SAM" id="Coils"/>
    </source>
</evidence>
<dbReference type="Gene3D" id="3.30.70.270">
    <property type="match status" value="1"/>
</dbReference>
<name>A0A3B1A945_9ZZZZ</name>
<sequence length="342" mass="37997">MNNVSKTLSNENSMTDEIVVLLVDDQQMVAEAIRRMLAGESNITFHYCSEPKKAVEMAVEIAPTTILQDLVMPDIDGMTLVRSYRNHPVLNNTPVIVLSSKEDPKDKSEAFSCGASDYLVKLPDQIELIARIQAHSRSYVAQQQRDAAFRELHELQKELEAKNVELQRLSAIDGLTGIPNRRSFDEYIAKEWRRAVREETNLALLLIDIDFFKNYNDGYGHQGGDDCLQKVARTLADTMRRSSDMVARYGGEEFTVVLPNTDLDGAMVIAEELRLAVEKLALKHEFSDVADIVSISLGAAGIPPQCGDDSASLITLADAALYDAKEEGRNRCCRAKRDSGAD</sequence>
<dbReference type="Pfam" id="PF00072">
    <property type="entry name" value="Response_reg"/>
    <property type="match status" value="1"/>
</dbReference>
<dbReference type="InterPro" id="IPR029787">
    <property type="entry name" value="Nucleotide_cyclase"/>
</dbReference>
<proteinExistence type="predicted"/>
<dbReference type="Gene3D" id="3.40.50.2300">
    <property type="match status" value="1"/>
</dbReference>
<evidence type="ECO:0000313" key="4">
    <source>
        <dbReference type="EMBL" id="VAW89346.1"/>
    </source>
</evidence>
<dbReference type="SUPFAM" id="SSF52172">
    <property type="entry name" value="CheY-like"/>
    <property type="match status" value="1"/>
</dbReference>
<reference evidence="4" key="1">
    <citation type="submission" date="2018-06" db="EMBL/GenBank/DDBJ databases">
        <authorList>
            <person name="Zhirakovskaya E."/>
        </authorList>
    </citation>
    <scope>NUCLEOTIDE SEQUENCE</scope>
</reference>
<dbReference type="PANTHER" id="PTHR45138">
    <property type="entry name" value="REGULATORY COMPONENTS OF SENSORY TRANSDUCTION SYSTEM"/>
    <property type="match status" value="1"/>
</dbReference>
<protein>
    <submittedName>
        <fullName evidence="4">Two-component transcriptional response regulator, LuxR family</fullName>
    </submittedName>
</protein>
<feature type="domain" description="GGDEF" evidence="3">
    <location>
        <begin position="200"/>
        <end position="337"/>
    </location>
</feature>
<dbReference type="SMART" id="SM00448">
    <property type="entry name" value="REC"/>
    <property type="match status" value="1"/>
</dbReference>
<dbReference type="GO" id="GO:0005886">
    <property type="term" value="C:plasma membrane"/>
    <property type="evidence" value="ECO:0007669"/>
    <property type="project" value="TreeGrafter"/>
</dbReference>
<dbReference type="GO" id="GO:1902201">
    <property type="term" value="P:negative regulation of bacterial-type flagellum-dependent cell motility"/>
    <property type="evidence" value="ECO:0007669"/>
    <property type="project" value="TreeGrafter"/>
</dbReference>
<dbReference type="EMBL" id="UOFQ01000130">
    <property type="protein sequence ID" value="VAW89346.1"/>
    <property type="molecule type" value="Genomic_DNA"/>
</dbReference>
<dbReference type="FunFam" id="3.30.70.270:FF:000001">
    <property type="entry name" value="Diguanylate cyclase domain protein"/>
    <property type="match status" value="1"/>
</dbReference>
<feature type="coiled-coil region" evidence="1">
    <location>
        <begin position="145"/>
        <end position="172"/>
    </location>
</feature>
<organism evidence="4">
    <name type="scientific">hydrothermal vent metagenome</name>
    <dbReference type="NCBI Taxonomy" id="652676"/>
    <lineage>
        <taxon>unclassified sequences</taxon>
        <taxon>metagenomes</taxon>
        <taxon>ecological metagenomes</taxon>
    </lineage>
</organism>
<dbReference type="PROSITE" id="PS50110">
    <property type="entry name" value="RESPONSE_REGULATORY"/>
    <property type="match status" value="1"/>
</dbReference>
<dbReference type="SMART" id="SM00267">
    <property type="entry name" value="GGDEF"/>
    <property type="match status" value="1"/>
</dbReference>
<dbReference type="GO" id="GO:0000160">
    <property type="term" value="P:phosphorelay signal transduction system"/>
    <property type="evidence" value="ECO:0007669"/>
    <property type="project" value="InterPro"/>
</dbReference>
<dbReference type="PROSITE" id="PS50887">
    <property type="entry name" value="GGDEF"/>
    <property type="match status" value="1"/>
</dbReference>
<dbReference type="InterPro" id="IPR011006">
    <property type="entry name" value="CheY-like_superfamily"/>
</dbReference>
<dbReference type="InterPro" id="IPR000160">
    <property type="entry name" value="GGDEF_dom"/>
</dbReference>
<feature type="domain" description="Response regulatory" evidence="2">
    <location>
        <begin position="19"/>
        <end position="136"/>
    </location>
</feature>
<dbReference type="SUPFAM" id="SSF55073">
    <property type="entry name" value="Nucleotide cyclase"/>
    <property type="match status" value="1"/>
</dbReference>
<dbReference type="InterPro" id="IPR001789">
    <property type="entry name" value="Sig_transdc_resp-reg_receiver"/>
</dbReference>
<keyword evidence="1" id="KW-0175">Coiled coil</keyword>
<dbReference type="Pfam" id="PF00990">
    <property type="entry name" value="GGDEF"/>
    <property type="match status" value="1"/>
</dbReference>
<gene>
    <name evidence="4" type="ORF">MNBD_GAMMA17-1142</name>
</gene>
<accession>A0A3B1A945</accession>
<dbReference type="PANTHER" id="PTHR45138:SF9">
    <property type="entry name" value="DIGUANYLATE CYCLASE DGCM-RELATED"/>
    <property type="match status" value="1"/>
</dbReference>
<dbReference type="InterPro" id="IPR050469">
    <property type="entry name" value="Diguanylate_Cyclase"/>
</dbReference>
<dbReference type="CDD" id="cd01949">
    <property type="entry name" value="GGDEF"/>
    <property type="match status" value="1"/>
</dbReference>
<dbReference type="GO" id="GO:0052621">
    <property type="term" value="F:diguanylate cyclase activity"/>
    <property type="evidence" value="ECO:0007669"/>
    <property type="project" value="TreeGrafter"/>
</dbReference>
<evidence type="ECO:0000259" key="3">
    <source>
        <dbReference type="PROSITE" id="PS50887"/>
    </source>
</evidence>
<dbReference type="GO" id="GO:0043709">
    <property type="term" value="P:cell adhesion involved in single-species biofilm formation"/>
    <property type="evidence" value="ECO:0007669"/>
    <property type="project" value="TreeGrafter"/>
</dbReference>
<dbReference type="InterPro" id="IPR043128">
    <property type="entry name" value="Rev_trsase/Diguanyl_cyclase"/>
</dbReference>
<dbReference type="AlphaFoldDB" id="A0A3B1A945"/>
<dbReference type="NCBIfam" id="TIGR00254">
    <property type="entry name" value="GGDEF"/>
    <property type="match status" value="1"/>
</dbReference>